<comment type="function">
    <text evidence="8">Catalyzes the condensation of pantoate with beta-alanine in an ATP-dependent reaction via a pantoyl-adenylate intermediate.</text>
</comment>
<feature type="binding site" evidence="8">
    <location>
        <begin position="151"/>
        <end position="154"/>
    </location>
    <ligand>
        <name>ATP</name>
        <dbReference type="ChEBI" id="CHEBI:30616"/>
    </ligand>
</feature>
<dbReference type="Gene3D" id="3.40.50.620">
    <property type="entry name" value="HUPs"/>
    <property type="match status" value="1"/>
</dbReference>
<evidence type="ECO:0000313" key="9">
    <source>
        <dbReference type="EMBL" id="OUR98597.1"/>
    </source>
</evidence>
<proteinExistence type="inferred from homology"/>
<evidence type="ECO:0000256" key="1">
    <source>
        <dbReference type="ARBA" id="ARBA00004990"/>
    </source>
</evidence>
<dbReference type="PANTHER" id="PTHR21299:SF1">
    <property type="entry name" value="PANTOATE--BETA-ALANINE LIGASE"/>
    <property type="match status" value="1"/>
</dbReference>
<comment type="caution">
    <text evidence="8">Lacks conserved residue(s) required for the propagation of feature annotation.</text>
</comment>
<dbReference type="GO" id="GO:0004592">
    <property type="term" value="F:pantoate-beta-alanine ligase activity"/>
    <property type="evidence" value="ECO:0007669"/>
    <property type="project" value="UniProtKB-UniRule"/>
</dbReference>
<comment type="subcellular location">
    <subcellularLocation>
        <location evidence="8">Cytoplasm</location>
    </subcellularLocation>
</comment>
<keyword evidence="5 8" id="KW-0547">Nucleotide-binding</keyword>
<dbReference type="Pfam" id="PF02569">
    <property type="entry name" value="Pantoate_ligase"/>
    <property type="match status" value="1"/>
</dbReference>
<evidence type="ECO:0000256" key="8">
    <source>
        <dbReference type="HAMAP-Rule" id="MF_00158"/>
    </source>
</evidence>
<dbReference type="InterPro" id="IPR042176">
    <property type="entry name" value="Pantoate_ligase_C"/>
</dbReference>
<feature type="binding site" evidence="8">
    <location>
        <position position="60"/>
    </location>
    <ligand>
        <name>(R)-pantoate</name>
        <dbReference type="ChEBI" id="CHEBI:15980"/>
    </ligand>
</feature>
<dbReference type="Proteomes" id="UP000196531">
    <property type="component" value="Unassembled WGS sequence"/>
</dbReference>
<dbReference type="HAMAP" id="MF_00158">
    <property type="entry name" value="PanC"/>
    <property type="match status" value="1"/>
</dbReference>
<comment type="pathway">
    <text evidence="1 8">Cofactor biosynthesis; (R)-pantothenate biosynthesis; (R)-pantothenate from (R)-pantoate and beta-alanine: step 1/1.</text>
</comment>
<dbReference type="InterPro" id="IPR003721">
    <property type="entry name" value="Pantoate_ligase"/>
</dbReference>
<sequence length="288" mass="32464">MISLFNSVNEFTEYRNSLATDSIGLVPTMGNLHDGHLSLIKKSISENQYTIVTIFVNPLQFGPNEDFDKYPRTLTADVEKIKSLKIEGKEIIVLAPSSVNEIFPKNFKTTISVKDLTNTLCGASRPDHFDGVTTIVYRLFALAKASKSYFGQKDYQQVLVIRRMVEDLLIPTEVIALPINREESGLARSSRNQFLSESGRVEALELSGTILKISRLLKEKSFQEAGIEINDILEVVLRDQRWDYLEVLDAENLEAVNINTQQVVIAGALKIEETRLIDNHLTKISYAR</sequence>
<evidence type="ECO:0000256" key="6">
    <source>
        <dbReference type="ARBA" id="ARBA00022840"/>
    </source>
</evidence>
<dbReference type="EMBL" id="MAAO01000004">
    <property type="protein sequence ID" value="OUR98597.1"/>
    <property type="molecule type" value="Genomic_DNA"/>
</dbReference>
<evidence type="ECO:0000256" key="2">
    <source>
        <dbReference type="ARBA" id="ARBA00009256"/>
    </source>
</evidence>
<dbReference type="GO" id="GO:0005524">
    <property type="term" value="F:ATP binding"/>
    <property type="evidence" value="ECO:0007669"/>
    <property type="project" value="UniProtKB-KW"/>
</dbReference>
<evidence type="ECO:0000256" key="3">
    <source>
        <dbReference type="ARBA" id="ARBA00022598"/>
    </source>
</evidence>
<keyword evidence="6 8" id="KW-0067">ATP-binding</keyword>
<comment type="subunit">
    <text evidence="8">Homodimer.</text>
</comment>
<evidence type="ECO:0000256" key="7">
    <source>
        <dbReference type="ARBA" id="ARBA00048258"/>
    </source>
</evidence>
<keyword evidence="3 8" id="KW-0436">Ligase</keyword>
<dbReference type="AlphaFoldDB" id="A0A1Y5FAM6"/>
<comment type="miscellaneous">
    <text evidence="8">The reaction proceeds by a bi uni uni bi ping pong mechanism.</text>
</comment>
<evidence type="ECO:0000256" key="4">
    <source>
        <dbReference type="ARBA" id="ARBA00022655"/>
    </source>
</evidence>
<name>A0A1Y5FAM6_9BACT</name>
<feature type="binding site" evidence="8">
    <location>
        <position position="157"/>
    </location>
    <ligand>
        <name>(R)-pantoate</name>
        <dbReference type="ChEBI" id="CHEBI:15980"/>
    </ligand>
</feature>
<comment type="catalytic activity">
    <reaction evidence="7 8">
        <text>(R)-pantoate + beta-alanine + ATP = (R)-pantothenate + AMP + diphosphate + H(+)</text>
        <dbReference type="Rhea" id="RHEA:10912"/>
        <dbReference type="ChEBI" id="CHEBI:15378"/>
        <dbReference type="ChEBI" id="CHEBI:15980"/>
        <dbReference type="ChEBI" id="CHEBI:29032"/>
        <dbReference type="ChEBI" id="CHEBI:30616"/>
        <dbReference type="ChEBI" id="CHEBI:33019"/>
        <dbReference type="ChEBI" id="CHEBI:57966"/>
        <dbReference type="ChEBI" id="CHEBI:456215"/>
        <dbReference type="EC" id="6.3.2.1"/>
    </reaction>
</comment>
<keyword evidence="8" id="KW-0963">Cytoplasm</keyword>
<dbReference type="NCBIfam" id="TIGR00018">
    <property type="entry name" value="panC"/>
    <property type="match status" value="1"/>
</dbReference>
<dbReference type="InterPro" id="IPR014729">
    <property type="entry name" value="Rossmann-like_a/b/a_fold"/>
</dbReference>
<keyword evidence="4 8" id="KW-0566">Pantothenate biosynthesis</keyword>
<evidence type="ECO:0000256" key="5">
    <source>
        <dbReference type="ARBA" id="ARBA00022741"/>
    </source>
</evidence>
<protein>
    <recommendedName>
        <fullName evidence="8">Pantothenate synthetase</fullName>
        <shortName evidence="8">PS</shortName>
        <ecNumber evidence="8">6.3.2.1</ecNumber>
    </recommendedName>
    <alternativeName>
        <fullName evidence="8">Pantoate--beta-alanine ligase</fullName>
    </alternativeName>
    <alternativeName>
        <fullName evidence="8">Pantoate-activating enzyme</fullName>
    </alternativeName>
</protein>
<dbReference type="GO" id="GO:0015940">
    <property type="term" value="P:pantothenate biosynthetic process"/>
    <property type="evidence" value="ECO:0007669"/>
    <property type="project" value="UniProtKB-UniRule"/>
</dbReference>
<evidence type="ECO:0000313" key="10">
    <source>
        <dbReference type="Proteomes" id="UP000196531"/>
    </source>
</evidence>
<feature type="binding site" evidence="8">
    <location>
        <begin position="29"/>
        <end position="36"/>
    </location>
    <ligand>
        <name>ATP</name>
        <dbReference type="ChEBI" id="CHEBI:30616"/>
    </ligand>
</feature>
<feature type="binding site" evidence="8">
    <location>
        <position position="60"/>
    </location>
    <ligand>
        <name>beta-alanine</name>
        <dbReference type="ChEBI" id="CHEBI:57966"/>
    </ligand>
</feature>
<dbReference type="EC" id="6.3.2.1" evidence="8"/>
<dbReference type="UniPathway" id="UPA00028">
    <property type="reaction ID" value="UER00005"/>
</dbReference>
<reference evidence="10" key="1">
    <citation type="journal article" date="2017" name="Proc. Natl. Acad. Sci. U.S.A.">
        <title>Simulation of Deepwater Horizon oil plume reveals substrate specialization within a complex community of hydrocarbon-degraders.</title>
        <authorList>
            <person name="Hu P."/>
            <person name="Dubinsky E.A."/>
            <person name="Probst A.J."/>
            <person name="Wang J."/>
            <person name="Sieber C.M.K."/>
            <person name="Tom L.M."/>
            <person name="Gardinali P."/>
            <person name="Banfield J.F."/>
            <person name="Atlas R.M."/>
            <person name="Andersen G.L."/>
        </authorList>
    </citation>
    <scope>NUCLEOTIDE SEQUENCE [LARGE SCALE GENOMIC DNA]</scope>
</reference>
<dbReference type="PANTHER" id="PTHR21299">
    <property type="entry name" value="CYTIDYLATE KINASE/PANTOATE-BETA-ALANINE LIGASE"/>
    <property type="match status" value="1"/>
</dbReference>
<dbReference type="SUPFAM" id="SSF52374">
    <property type="entry name" value="Nucleotidylyl transferase"/>
    <property type="match status" value="1"/>
</dbReference>
<feature type="active site" description="Proton donor" evidence="8">
    <location>
        <position position="36"/>
    </location>
</feature>
<comment type="caution">
    <text evidence="9">The sequence shown here is derived from an EMBL/GenBank/DDBJ whole genome shotgun (WGS) entry which is preliminary data.</text>
</comment>
<feature type="binding site" evidence="8">
    <location>
        <begin position="188"/>
        <end position="191"/>
    </location>
    <ligand>
        <name>ATP</name>
        <dbReference type="ChEBI" id="CHEBI:30616"/>
    </ligand>
</feature>
<organism evidence="9 10">
    <name type="scientific">Halobacteriovorax marinus</name>
    <dbReference type="NCBI Taxonomy" id="97084"/>
    <lineage>
        <taxon>Bacteria</taxon>
        <taxon>Pseudomonadati</taxon>
        <taxon>Bdellovibrionota</taxon>
        <taxon>Bacteriovoracia</taxon>
        <taxon>Bacteriovoracales</taxon>
        <taxon>Halobacteriovoraceae</taxon>
        <taxon>Halobacteriovorax</taxon>
    </lineage>
</organism>
<comment type="similarity">
    <text evidence="2 8">Belongs to the pantothenate synthetase family.</text>
</comment>
<accession>A0A1Y5FAM6</accession>
<gene>
    <name evidence="8" type="primary">panC</name>
    <name evidence="9" type="ORF">A9Q84_04060</name>
</gene>
<dbReference type="GO" id="GO:0005737">
    <property type="term" value="C:cytoplasm"/>
    <property type="evidence" value="ECO:0007669"/>
    <property type="project" value="UniProtKB-SubCell"/>
</dbReference>
<dbReference type="Gene3D" id="3.30.1300.10">
    <property type="entry name" value="Pantoate-beta-alanine ligase, C-terminal domain"/>
    <property type="match status" value="1"/>
</dbReference>